<feature type="transmembrane region" description="Helical" evidence="5">
    <location>
        <begin position="185"/>
        <end position="205"/>
    </location>
</feature>
<feature type="transmembrane region" description="Helical" evidence="5">
    <location>
        <begin position="426"/>
        <end position="448"/>
    </location>
</feature>
<dbReference type="SUPFAM" id="SSF103473">
    <property type="entry name" value="MFS general substrate transporter"/>
    <property type="match status" value="1"/>
</dbReference>
<feature type="transmembrane region" description="Helical" evidence="5">
    <location>
        <begin position="33"/>
        <end position="57"/>
    </location>
</feature>
<feature type="transmembrane region" description="Helical" evidence="5">
    <location>
        <begin position="553"/>
        <end position="571"/>
    </location>
</feature>
<dbReference type="GO" id="GO:0016020">
    <property type="term" value="C:membrane"/>
    <property type="evidence" value="ECO:0007669"/>
    <property type="project" value="UniProtKB-SubCell"/>
</dbReference>
<evidence type="ECO:0000256" key="2">
    <source>
        <dbReference type="ARBA" id="ARBA00022692"/>
    </source>
</evidence>
<evidence type="ECO:0000313" key="7">
    <source>
        <dbReference type="EMBL" id="KAL3309979.1"/>
    </source>
</evidence>
<feature type="transmembrane region" description="Helical" evidence="5">
    <location>
        <begin position="460"/>
        <end position="480"/>
    </location>
</feature>
<feature type="transmembrane region" description="Helical" evidence="5">
    <location>
        <begin position="242"/>
        <end position="264"/>
    </location>
</feature>
<comment type="caution">
    <text evidence="7">The sequence shown here is derived from an EMBL/GenBank/DDBJ whole genome shotgun (WGS) entry which is preliminary data.</text>
</comment>
<dbReference type="PANTHER" id="PTHR24064">
    <property type="entry name" value="SOLUTE CARRIER FAMILY 22 MEMBER"/>
    <property type="match status" value="1"/>
</dbReference>
<dbReference type="Pfam" id="PF00083">
    <property type="entry name" value="Sugar_tr"/>
    <property type="match status" value="2"/>
</dbReference>
<feature type="transmembrane region" description="Helical" evidence="5">
    <location>
        <begin position="399"/>
        <end position="420"/>
    </location>
</feature>
<dbReference type="AlphaFoldDB" id="A0ABD2PRL0"/>
<organism evidence="7 8">
    <name type="scientific">Cichlidogyrus casuarinus</name>
    <dbReference type="NCBI Taxonomy" id="1844966"/>
    <lineage>
        <taxon>Eukaryota</taxon>
        <taxon>Metazoa</taxon>
        <taxon>Spiralia</taxon>
        <taxon>Lophotrochozoa</taxon>
        <taxon>Platyhelminthes</taxon>
        <taxon>Monogenea</taxon>
        <taxon>Monopisthocotylea</taxon>
        <taxon>Dactylogyridea</taxon>
        <taxon>Ancyrocephalidae</taxon>
        <taxon>Cichlidogyrus</taxon>
    </lineage>
</organism>
<evidence type="ECO:0000256" key="4">
    <source>
        <dbReference type="ARBA" id="ARBA00023136"/>
    </source>
</evidence>
<dbReference type="EMBL" id="JBJKFK010003361">
    <property type="protein sequence ID" value="KAL3309979.1"/>
    <property type="molecule type" value="Genomic_DNA"/>
</dbReference>
<evidence type="ECO:0000259" key="6">
    <source>
        <dbReference type="PROSITE" id="PS50850"/>
    </source>
</evidence>
<accession>A0ABD2PRL0</accession>
<reference evidence="7 8" key="1">
    <citation type="submission" date="2024-11" db="EMBL/GenBank/DDBJ databases">
        <title>Adaptive evolution of stress response genes in parasites aligns with host niche diversity.</title>
        <authorList>
            <person name="Hahn C."/>
            <person name="Resl P."/>
        </authorList>
    </citation>
    <scope>NUCLEOTIDE SEQUENCE [LARGE SCALE GENOMIC DNA]</scope>
    <source>
        <strain evidence="7">EGGRZ-B1_66</strain>
        <tissue evidence="7">Body</tissue>
    </source>
</reference>
<evidence type="ECO:0000256" key="5">
    <source>
        <dbReference type="SAM" id="Phobius"/>
    </source>
</evidence>
<dbReference type="Gene3D" id="1.20.1250.20">
    <property type="entry name" value="MFS general substrate transporter like domains"/>
    <property type="match status" value="1"/>
</dbReference>
<name>A0ABD2PRL0_9PLAT</name>
<keyword evidence="8" id="KW-1185">Reference proteome</keyword>
<dbReference type="Proteomes" id="UP001626550">
    <property type="component" value="Unassembled WGS sequence"/>
</dbReference>
<dbReference type="PROSITE" id="PS50850">
    <property type="entry name" value="MFS"/>
    <property type="match status" value="1"/>
</dbReference>
<keyword evidence="4 5" id="KW-0472">Membrane</keyword>
<sequence length="622" mass="71178">MSKSDKKEIEFPNSQTPLNIDEVIKRYIGPVGLWQILVLFFIYFGFPPPIFVGVFLLTRPKHRCMLDAAIEGNFTTFDSAARFVGPWWPEGLDAPSDDDPLKNKYGCFRYSIVGNDTSPLIACDRGFVYEDKPGQYPDTITKTWDLICDRSWYIPFSTTVYMLGMMFGFLCGGAIGGVYGRRFTIIVMSFIFVTSANLTSLSYDYTMYSILRGIMAFSVTSRVSCSTVLMTELTLASYRSMFVSIANLLTGLVLKTIVILLAYLIPMWRWFNFSAMSWSFVSIFMIFVIPESPRWLLSQNRPKEARMVLYRAYRINRIFRKQTQEEQKETEDFFSEEIKTYQKFIHEQSFLNRLMSKMGIFRGEQFDKLNEDKKRQHAHRIVIDGTLKMFGSKELAKKTLLCILMFFLQVTVYFGLTFYARVMKDSIYLLVLYNALQTIPSQVLNFFLYRCFQSRKKPLMALYTINFVTLAALSFYLIYFRLDSSAATVVVVSLALILMQAAIAMLYVLIPELFTSDLRTQGLGVSSGLGRIGGLICDFINELDLVLVNGSALAIYAVINLLQVLLIGVFLKDTTGNSMKDFSSKLNLNEKCKNEIDHSAEVEILNDQFKTLVNPGKETTKF</sequence>
<keyword evidence="3 5" id="KW-1133">Transmembrane helix</keyword>
<evidence type="ECO:0000256" key="3">
    <source>
        <dbReference type="ARBA" id="ARBA00022989"/>
    </source>
</evidence>
<comment type="subcellular location">
    <subcellularLocation>
        <location evidence="1">Membrane</location>
        <topology evidence="1">Multi-pass membrane protein</topology>
    </subcellularLocation>
</comment>
<feature type="transmembrane region" description="Helical" evidence="5">
    <location>
        <begin position="270"/>
        <end position="289"/>
    </location>
</feature>
<dbReference type="InterPro" id="IPR005828">
    <property type="entry name" value="MFS_sugar_transport-like"/>
</dbReference>
<dbReference type="InterPro" id="IPR020846">
    <property type="entry name" value="MFS_dom"/>
</dbReference>
<proteinExistence type="predicted"/>
<feature type="domain" description="Major facilitator superfamily (MFS) profile" evidence="6">
    <location>
        <begin position="110"/>
        <end position="575"/>
    </location>
</feature>
<dbReference type="InterPro" id="IPR036259">
    <property type="entry name" value="MFS_trans_sf"/>
</dbReference>
<evidence type="ECO:0000256" key="1">
    <source>
        <dbReference type="ARBA" id="ARBA00004141"/>
    </source>
</evidence>
<feature type="transmembrane region" description="Helical" evidence="5">
    <location>
        <begin position="486"/>
        <end position="510"/>
    </location>
</feature>
<evidence type="ECO:0000313" key="8">
    <source>
        <dbReference type="Proteomes" id="UP001626550"/>
    </source>
</evidence>
<feature type="transmembrane region" description="Helical" evidence="5">
    <location>
        <begin position="160"/>
        <end position="179"/>
    </location>
</feature>
<keyword evidence="2 5" id="KW-0812">Transmembrane</keyword>
<protein>
    <recommendedName>
        <fullName evidence="6">Major facilitator superfamily (MFS) profile domain-containing protein</fullName>
    </recommendedName>
</protein>
<gene>
    <name evidence="7" type="ORF">Ciccas_011462</name>
</gene>